<dbReference type="PANTHER" id="PTHR47235:SF1">
    <property type="entry name" value="BLR6548 PROTEIN"/>
    <property type="match status" value="1"/>
</dbReference>
<dbReference type="InterPro" id="IPR028082">
    <property type="entry name" value="Peripla_BP_I"/>
</dbReference>
<evidence type="ECO:0000256" key="4">
    <source>
        <dbReference type="SAM" id="SignalP"/>
    </source>
</evidence>
<dbReference type="RefSeq" id="WP_219927225.1">
    <property type="nucleotide sequence ID" value="NZ_PVNH01000008.1"/>
</dbReference>
<reference evidence="6 7" key="1">
    <citation type="submission" date="2018-03" db="EMBL/GenBank/DDBJ databases">
        <title>Genomic Encyclopedia of Type Strains, Phase III (KMG-III): the genomes of soil and plant-associated and newly described type strains.</title>
        <authorList>
            <person name="Whitman W."/>
        </authorList>
    </citation>
    <scope>NUCLEOTIDE SEQUENCE [LARGE SCALE GENOMIC DNA]</scope>
    <source>
        <strain evidence="6 7">CGMCC 4.7125</strain>
    </source>
</reference>
<dbReference type="Proteomes" id="UP000238362">
    <property type="component" value="Unassembled WGS sequence"/>
</dbReference>
<dbReference type="CDD" id="cd06343">
    <property type="entry name" value="PBP1_ABC_ligand_binding-like"/>
    <property type="match status" value="1"/>
</dbReference>
<sequence>MTKWVRRRRTALVAAVAAATVLASACGAGGRSEGDSGGGAADPGITEDSVKVGAHFPLTGVAAPGYSAIPTGAKAYFDYVNANGGVHGRTIEYVYRDDAYNPTNTSQVVNELVLQDEIFAMVGGLGTPTHSAVLDFLNSNGVPDLFVSSGSLLWDQPEQNPMTFGWQPDYEVEGKIIGKYVKENFPEAKVGLFLQDDDFGRDGEKGARAYIDDQIVAAERYAPGNTDIGPQIAALQAAGADLVIGFNVPSYTALSQLTALRLNYQPQWIYSNVGSDPALVGALLGRFSEGKVTDSSMLDGAITTEYMPGVDESDDPWTQLWRKVWDAHGGEEGELSNYRIYGMAQAYTFVQALQAAGPDPTRQGLVDALEQVGGELRGPAFVPFRYSADSHAGMSGVKVVRIKGNGSEDLSPVQVTDNGDAEITEYTEEQATPPANGIPDVQPAG</sequence>
<dbReference type="AlphaFoldDB" id="A0A2T0LR23"/>
<keyword evidence="2 4" id="KW-0732">Signal</keyword>
<evidence type="ECO:0000259" key="5">
    <source>
        <dbReference type="Pfam" id="PF13458"/>
    </source>
</evidence>
<protein>
    <submittedName>
        <fullName evidence="6">ABC-type branched-subunit amino acid transport system substrate-binding protein</fullName>
    </submittedName>
</protein>
<name>A0A2T0LR23_9PSEU</name>
<feature type="signal peptide" evidence="4">
    <location>
        <begin position="1"/>
        <end position="25"/>
    </location>
</feature>
<gene>
    <name evidence="6" type="ORF">B0I33_10831</name>
</gene>
<dbReference type="SUPFAM" id="SSF53822">
    <property type="entry name" value="Periplasmic binding protein-like I"/>
    <property type="match status" value="1"/>
</dbReference>
<keyword evidence="7" id="KW-1185">Reference proteome</keyword>
<proteinExistence type="inferred from homology"/>
<feature type="chain" id="PRO_5038469780" evidence="4">
    <location>
        <begin position="26"/>
        <end position="445"/>
    </location>
</feature>
<feature type="region of interest" description="Disordered" evidence="3">
    <location>
        <begin position="407"/>
        <end position="445"/>
    </location>
</feature>
<dbReference type="Gene3D" id="3.40.50.2300">
    <property type="match status" value="2"/>
</dbReference>
<dbReference type="InterPro" id="IPR028081">
    <property type="entry name" value="Leu-bd"/>
</dbReference>
<dbReference type="PANTHER" id="PTHR47235">
    <property type="entry name" value="BLR6548 PROTEIN"/>
    <property type="match status" value="1"/>
</dbReference>
<evidence type="ECO:0000256" key="1">
    <source>
        <dbReference type="ARBA" id="ARBA00010062"/>
    </source>
</evidence>
<evidence type="ECO:0000256" key="3">
    <source>
        <dbReference type="SAM" id="MobiDB-lite"/>
    </source>
</evidence>
<dbReference type="EMBL" id="PVNH01000008">
    <property type="protein sequence ID" value="PRX45885.1"/>
    <property type="molecule type" value="Genomic_DNA"/>
</dbReference>
<evidence type="ECO:0000313" key="7">
    <source>
        <dbReference type="Proteomes" id="UP000238362"/>
    </source>
</evidence>
<feature type="compositionally biased region" description="Acidic residues" evidence="3">
    <location>
        <begin position="419"/>
        <end position="428"/>
    </location>
</feature>
<evidence type="ECO:0000313" key="6">
    <source>
        <dbReference type="EMBL" id="PRX45885.1"/>
    </source>
</evidence>
<comment type="caution">
    <text evidence="6">The sequence shown here is derived from an EMBL/GenBank/DDBJ whole genome shotgun (WGS) entry which is preliminary data.</text>
</comment>
<dbReference type="PROSITE" id="PS51257">
    <property type="entry name" value="PROKAR_LIPOPROTEIN"/>
    <property type="match status" value="1"/>
</dbReference>
<organism evidence="6 7">
    <name type="scientific">Prauserella shujinwangii</name>
    <dbReference type="NCBI Taxonomy" id="1453103"/>
    <lineage>
        <taxon>Bacteria</taxon>
        <taxon>Bacillati</taxon>
        <taxon>Actinomycetota</taxon>
        <taxon>Actinomycetes</taxon>
        <taxon>Pseudonocardiales</taxon>
        <taxon>Pseudonocardiaceae</taxon>
        <taxon>Prauserella</taxon>
    </lineage>
</organism>
<dbReference type="Pfam" id="PF13458">
    <property type="entry name" value="Peripla_BP_6"/>
    <property type="match status" value="1"/>
</dbReference>
<evidence type="ECO:0000256" key="2">
    <source>
        <dbReference type="ARBA" id="ARBA00022729"/>
    </source>
</evidence>
<accession>A0A2T0LR23</accession>
<feature type="domain" description="Leucine-binding protein" evidence="5">
    <location>
        <begin position="49"/>
        <end position="406"/>
    </location>
</feature>
<comment type="similarity">
    <text evidence="1">Belongs to the leucine-binding protein family.</text>
</comment>